<dbReference type="Gene3D" id="3.30.160.60">
    <property type="entry name" value="Classic Zinc Finger"/>
    <property type="match status" value="1"/>
</dbReference>
<dbReference type="Pfam" id="PF26176">
    <property type="entry name" value="zf_C2H2_17_2"/>
    <property type="match status" value="1"/>
</dbReference>
<feature type="compositionally biased region" description="Polar residues" evidence="2">
    <location>
        <begin position="153"/>
        <end position="165"/>
    </location>
</feature>
<gene>
    <name evidence="4" type="ORF">DM02DRAFT_625812</name>
</gene>
<dbReference type="AlphaFoldDB" id="A0A2V1DYH9"/>
<keyword evidence="1" id="KW-0863">Zinc-finger</keyword>
<accession>A0A2V1DYH9</accession>
<dbReference type="InterPro" id="IPR059095">
    <property type="entry name" value="Znf_C2H2_17_2nd"/>
</dbReference>
<evidence type="ECO:0000313" key="5">
    <source>
        <dbReference type="Proteomes" id="UP000244855"/>
    </source>
</evidence>
<evidence type="ECO:0000313" key="4">
    <source>
        <dbReference type="EMBL" id="PVI03418.1"/>
    </source>
</evidence>
<dbReference type="Proteomes" id="UP000244855">
    <property type="component" value="Unassembled WGS sequence"/>
</dbReference>
<dbReference type="STRING" id="97972.A0A2V1DYH9"/>
<dbReference type="EMBL" id="KZ805331">
    <property type="protein sequence ID" value="PVI03418.1"/>
    <property type="molecule type" value="Genomic_DNA"/>
</dbReference>
<keyword evidence="1" id="KW-0862">Zinc</keyword>
<dbReference type="InterPro" id="IPR013087">
    <property type="entry name" value="Znf_C2H2_type"/>
</dbReference>
<feature type="region of interest" description="Disordered" evidence="2">
    <location>
        <begin position="153"/>
        <end position="180"/>
    </location>
</feature>
<protein>
    <recommendedName>
        <fullName evidence="3">C2H2-type domain-containing protein</fullName>
    </recommendedName>
</protein>
<evidence type="ECO:0000256" key="2">
    <source>
        <dbReference type="SAM" id="MobiDB-lite"/>
    </source>
</evidence>
<evidence type="ECO:0000256" key="1">
    <source>
        <dbReference type="PROSITE-ProRule" id="PRU00042"/>
    </source>
</evidence>
<keyword evidence="1" id="KW-0479">Metal-binding</keyword>
<dbReference type="GO" id="GO:0008270">
    <property type="term" value="F:zinc ion binding"/>
    <property type="evidence" value="ECO:0007669"/>
    <property type="project" value="UniProtKB-KW"/>
</dbReference>
<keyword evidence="5" id="KW-1185">Reference proteome</keyword>
<dbReference type="OrthoDB" id="2687452at2759"/>
<dbReference type="PROSITE" id="PS50157">
    <property type="entry name" value="ZINC_FINGER_C2H2_2"/>
    <property type="match status" value="1"/>
</dbReference>
<organism evidence="4 5">
    <name type="scientific">Periconia macrospinosa</name>
    <dbReference type="NCBI Taxonomy" id="97972"/>
    <lineage>
        <taxon>Eukaryota</taxon>
        <taxon>Fungi</taxon>
        <taxon>Dikarya</taxon>
        <taxon>Ascomycota</taxon>
        <taxon>Pezizomycotina</taxon>
        <taxon>Dothideomycetes</taxon>
        <taxon>Pleosporomycetidae</taxon>
        <taxon>Pleosporales</taxon>
        <taxon>Massarineae</taxon>
        <taxon>Periconiaceae</taxon>
        <taxon>Periconia</taxon>
    </lineage>
</organism>
<name>A0A2V1DYH9_9PLEO</name>
<evidence type="ECO:0000259" key="3">
    <source>
        <dbReference type="PROSITE" id="PS50157"/>
    </source>
</evidence>
<feature type="domain" description="C2H2-type" evidence="3">
    <location>
        <begin position="213"/>
        <end position="245"/>
    </location>
</feature>
<proteinExistence type="predicted"/>
<sequence length="245" mass="27574">MDESSYSSFFMNPGSQDILPTASVQTSLQPYHQPLATGADNSASEFPDEDWTVFINQAWVADPLNQDWPSHQMMSNTETTRYTAPTPTTVGLCNDDSSDWKDPSGTTFNVDSLPSRLPTWNLECHDPLPGPGKLQVDGFFDELSNLVTISNEDQQTGANNPSACTFPSIPNRDPRNTSLDNQLTIGNDAHKSFSRIQDLHRHHRGIHMQERKFVCRYAGCLRASRGFPRKDKLSEHERKVHGRKR</sequence>
<reference evidence="4 5" key="1">
    <citation type="journal article" date="2018" name="Sci. Rep.">
        <title>Comparative genomics provides insights into the lifestyle and reveals functional heterogeneity of dark septate endophytic fungi.</title>
        <authorList>
            <person name="Knapp D.G."/>
            <person name="Nemeth J.B."/>
            <person name="Barry K."/>
            <person name="Hainaut M."/>
            <person name="Henrissat B."/>
            <person name="Johnson J."/>
            <person name="Kuo A."/>
            <person name="Lim J.H.P."/>
            <person name="Lipzen A."/>
            <person name="Nolan M."/>
            <person name="Ohm R.A."/>
            <person name="Tamas L."/>
            <person name="Grigoriev I.V."/>
            <person name="Spatafora J.W."/>
            <person name="Nagy L.G."/>
            <person name="Kovacs G.M."/>
        </authorList>
    </citation>
    <scope>NUCLEOTIDE SEQUENCE [LARGE SCALE GENOMIC DNA]</scope>
    <source>
        <strain evidence="4 5">DSE2036</strain>
    </source>
</reference>